<accession>C6XET5</accession>
<dbReference type="InterPro" id="IPR027417">
    <property type="entry name" value="P-loop_NTPase"/>
</dbReference>
<dbReference type="GO" id="GO:0005886">
    <property type="term" value="C:plasma membrane"/>
    <property type="evidence" value="ECO:0007669"/>
    <property type="project" value="TreeGrafter"/>
</dbReference>
<evidence type="ECO:0000256" key="2">
    <source>
        <dbReference type="ARBA" id="ARBA00022741"/>
    </source>
</evidence>
<dbReference type="KEGG" id="mei:Msip34_2918"/>
<name>C6XET5_METGS</name>
<evidence type="ECO:0000259" key="4">
    <source>
        <dbReference type="Pfam" id="PF00437"/>
    </source>
</evidence>
<dbReference type="PANTHER" id="PTHR30258">
    <property type="entry name" value="TYPE II SECRETION SYSTEM PROTEIN GSPE-RELATED"/>
    <property type="match status" value="1"/>
</dbReference>
<geneLocation type="plasmid" evidence="5 6">
    <name>pMsip01</name>
</geneLocation>
<dbReference type="Gene3D" id="3.40.50.300">
    <property type="entry name" value="P-loop containing nucleotide triphosphate hydrolases"/>
    <property type="match status" value="1"/>
</dbReference>
<keyword evidence="5" id="KW-0614">Plasmid</keyword>
<sequence length="308" mass="33442">MLSDIVFSDIYLGSAASWLAGVPGTKDPVPAPSDCQEELTALRQKCEEYAEKTKRLEFAIKQGEVAYRASTLTSMRETVYVLRRFPQSIPKLTDLGLHATYVSRFLIPGLTGLLIVAGAFGQGKTTTAASIIDARLHEHGGVAVTIEDPPEMPLEGNHGEGVCYQTWVDQGGFAEACRQAARWTPSIIFVGEVRDAETASEALRASINGRLVVCTIHADSVPMAIERIFSLANGVAGTSEDVASLIGNGLVGVLHQRLKGDPRRLEVESLWLHGDDYHGARNQIKMRKFDQLASEVNAQLNKILSGRV</sequence>
<proteinExistence type="inferred from homology"/>
<evidence type="ECO:0000313" key="6">
    <source>
        <dbReference type="Proteomes" id="UP000002743"/>
    </source>
</evidence>
<dbReference type="GO" id="GO:0005524">
    <property type="term" value="F:ATP binding"/>
    <property type="evidence" value="ECO:0007669"/>
    <property type="project" value="UniProtKB-KW"/>
</dbReference>
<dbReference type="EMBL" id="CP001675">
    <property type="protein sequence ID" value="ACT52142.1"/>
    <property type="molecule type" value="Genomic_DNA"/>
</dbReference>
<keyword evidence="3" id="KW-0067">ATP-binding</keyword>
<organism evidence="5 6">
    <name type="scientific">Methylovorus glucosotrophus (strain SIP3-4)</name>
    <dbReference type="NCBI Taxonomy" id="582744"/>
    <lineage>
        <taxon>Bacteria</taxon>
        <taxon>Pseudomonadati</taxon>
        <taxon>Pseudomonadota</taxon>
        <taxon>Betaproteobacteria</taxon>
        <taxon>Nitrosomonadales</taxon>
        <taxon>Methylophilaceae</taxon>
        <taxon>Methylovorus</taxon>
    </lineage>
</organism>
<keyword evidence="2" id="KW-0547">Nucleotide-binding</keyword>
<reference evidence="5 6" key="2">
    <citation type="journal article" date="2011" name="J. Bacteriol.">
        <title>Genomes of three methylotrophs from a single niche uncover genetic and metabolic divergence of Methylophilaceae.</title>
        <authorList>
            <person name="Lapidus A."/>
            <person name="Clum A."/>
            <person name="Labutti K."/>
            <person name="Kaluzhnaya M.G."/>
            <person name="Lim S."/>
            <person name="Beck D.A."/>
            <person name="Glavina Del Rio T."/>
            <person name="Nolan M."/>
            <person name="Mavromatis K."/>
            <person name="Huntemann M."/>
            <person name="Lucas S."/>
            <person name="Lidstrom M.E."/>
            <person name="Ivanova N."/>
            <person name="Chistoserdova L."/>
        </authorList>
    </citation>
    <scope>NUCLEOTIDE SEQUENCE [LARGE SCALE GENOMIC DNA]</scope>
    <source>
        <strain evidence="5 6">SIP3-4</strain>
        <plasmid evidence="5 6">pMsip01</plasmid>
    </source>
</reference>
<evidence type="ECO:0000313" key="5">
    <source>
        <dbReference type="EMBL" id="ACT52142.1"/>
    </source>
</evidence>
<keyword evidence="6" id="KW-1185">Reference proteome</keyword>
<dbReference type="AlphaFoldDB" id="C6XET5"/>
<dbReference type="InterPro" id="IPR001482">
    <property type="entry name" value="T2SS/T4SS_dom"/>
</dbReference>
<protein>
    <submittedName>
        <fullName evidence="5">Type II secretion system protein E</fullName>
    </submittedName>
</protein>
<dbReference type="PANTHER" id="PTHR30258:SF3">
    <property type="entry name" value="SLL1921 PROTEIN"/>
    <property type="match status" value="1"/>
</dbReference>
<dbReference type="HOGENOM" id="CLU_050857_1_0_4"/>
<reference evidence="6" key="1">
    <citation type="submission" date="2009-07" db="EMBL/GenBank/DDBJ databases">
        <title>Complete sequence of plasmid 1 of Methylovorus sp. SIP3-4.</title>
        <authorList>
            <consortium name="US DOE Joint Genome Institute"/>
            <person name="Lucas S."/>
            <person name="Copeland A."/>
            <person name="Lapidus A."/>
            <person name="Glavina del Rio T."/>
            <person name="Tice H."/>
            <person name="Bruce D."/>
            <person name="Goodwin L."/>
            <person name="Pitluck S."/>
            <person name="Clum A."/>
            <person name="Larimer F."/>
            <person name="Land M."/>
            <person name="Hauser L."/>
            <person name="Kyrpides N."/>
            <person name="Mikhailova N."/>
            <person name="Kayluzhnaya M."/>
            <person name="Chistoserdova L."/>
        </authorList>
    </citation>
    <scope>NUCLEOTIDE SEQUENCE [LARGE SCALE GENOMIC DNA]</scope>
    <source>
        <strain evidence="6">SIP3-4</strain>
        <plasmid evidence="6">pMsip01</plasmid>
    </source>
</reference>
<feature type="domain" description="Bacterial type II secretion system protein E" evidence="4">
    <location>
        <begin position="54"/>
        <end position="258"/>
    </location>
</feature>
<evidence type="ECO:0000256" key="1">
    <source>
        <dbReference type="ARBA" id="ARBA00006611"/>
    </source>
</evidence>
<evidence type="ECO:0000256" key="3">
    <source>
        <dbReference type="ARBA" id="ARBA00022840"/>
    </source>
</evidence>
<dbReference type="Pfam" id="PF00437">
    <property type="entry name" value="T2SSE"/>
    <property type="match status" value="1"/>
</dbReference>
<gene>
    <name evidence="5" type="ordered locus">Msip34_2918</name>
</gene>
<dbReference type="GO" id="GO:0016887">
    <property type="term" value="F:ATP hydrolysis activity"/>
    <property type="evidence" value="ECO:0007669"/>
    <property type="project" value="TreeGrafter"/>
</dbReference>
<dbReference type="Proteomes" id="UP000002743">
    <property type="component" value="Plasmid pMsip01"/>
</dbReference>
<comment type="similarity">
    <text evidence="1">Belongs to the GSP E family.</text>
</comment>
<dbReference type="SUPFAM" id="SSF52540">
    <property type="entry name" value="P-loop containing nucleoside triphosphate hydrolases"/>
    <property type="match status" value="1"/>
</dbReference>